<dbReference type="GO" id="GO:0008422">
    <property type="term" value="F:beta-glucosidase activity"/>
    <property type="evidence" value="ECO:0007669"/>
    <property type="project" value="TreeGrafter"/>
</dbReference>
<protein>
    <submittedName>
        <fullName evidence="2">Glycoside hydrolase</fullName>
    </submittedName>
</protein>
<evidence type="ECO:0000256" key="1">
    <source>
        <dbReference type="SAM" id="SignalP"/>
    </source>
</evidence>
<comment type="caution">
    <text evidence="2">The sequence shown here is derived from an EMBL/GenBank/DDBJ whole genome shotgun (WGS) entry which is preliminary data.</text>
</comment>
<dbReference type="Gene3D" id="3.20.20.80">
    <property type="entry name" value="Glycosidases"/>
    <property type="match status" value="1"/>
</dbReference>
<keyword evidence="1" id="KW-0732">Signal</keyword>
<gene>
    <name evidence="2" type="ORF">D6D19_07857</name>
</gene>
<dbReference type="InterPro" id="IPR017853">
    <property type="entry name" value="GH"/>
</dbReference>
<dbReference type="GO" id="GO:0005975">
    <property type="term" value="P:carbohydrate metabolic process"/>
    <property type="evidence" value="ECO:0007669"/>
    <property type="project" value="InterPro"/>
</dbReference>
<keyword evidence="2" id="KW-0378">Hydrolase</keyword>
<sequence length="792" mass="88743">MVKVCILGQLLGLASVAVTQQVYLEANGSTPRPCTKCIEGEPQYTFTPFQYSMTSTVRYATSRPSPTTTTTYAPPSESLTSLIGTMSYTTWGKWNPTANATATDTADPYGNAAWTELWRMANPPNFTQEVTSALYSTTVEPTPVPTEELVLPPRDYFGPTDCYNFPPGFEFGVASSASQIEGATAEEGKGPSLMDILVQDDRPKDYVTNEHYYTYKQDIERVAAMGVKYFSFSIAWTRILPFALPGTPVNQQAIQHYDDVINYIIEKGMAPEVTLLHFDTPLQFYGSIENVTALLAETEIGYVNGGYQNETFPDAFVNYAKLVMTHYADRVPVWYTFNEPLLYSANGKSIDHVIKSHARVSHFYKEELKGTGKIALKFNNNFGVPRDPKSEADVYAADHFNSFQLGPFCNPIFLGQDYPESYKMTITDYVPLSQQDLEYINGTADFLGIDPYTATVIAPPEPGSIDSIKACASNSSAELRPYCVNQTTTDIFRWNIGYRSQSYVYITPTYLRLYLNYLHNTFRTPVVLTEFGFPVFAEADKENLSDQLFDSPRSVYYLSFMSEVLKAIWEDGVQVLGAFAWSFADNWEFGDYDQHFGIQTVNRTTQERNYKKSFFDLVDFMKARDVLPPSSLYSKPDVSVQILSPGSVPGSAEGNTTVDDFVTEAKVISSGNKEDNAATLNAQPEYCPDDCENTAICRDCGGFMLLYFNELSYYDARCKGIGDDEYLKDCHCLEREYHEDDDIGREVYGPDPDATMREAAEAIAQCPNITSDSFADTESTSVDQPYIDLHDY</sequence>
<evidence type="ECO:0000313" key="2">
    <source>
        <dbReference type="EMBL" id="THW70375.1"/>
    </source>
</evidence>
<accession>A0A4S8ZVD2</accession>
<feature type="chain" id="PRO_5020828159" evidence="1">
    <location>
        <begin position="20"/>
        <end position="792"/>
    </location>
</feature>
<dbReference type="PANTHER" id="PTHR10353">
    <property type="entry name" value="GLYCOSYL HYDROLASE"/>
    <property type="match status" value="1"/>
</dbReference>
<dbReference type="Pfam" id="PF00232">
    <property type="entry name" value="Glyco_hydro_1"/>
    <property type="match status" value="1"/>
</dbReference>
<dbReference type="SUPFAM" id="SSF51445">
    <property type="entry name" value="(Trans)glycosidases"/>
    <property type="match status" value="1"/>
</dbReference>
<dbReference type="EMBL" id="QZAO01000336">
    <property type="protein sequence ID" value="THW70375.1"/>
    <property type="molecule type" value="Genomic_DNA"/>
</dbReference>
<dbReference type="InterPro" id="IPR001360">
    <property type="entry name" value="Glyco_hydro_1"/>
</dbReference>
<proteinExistence type="predicted"/>
<feature type="signal peptide" evidence="1">
    <location>
        <begin position="1"/>
        <end position="19"/>
    </location>
</feature>
<name>A0A4S8ZVD2_AURPU</name>
<reference evidence="2 3" key="1">
    <citation type="submission" date="2018-10" db="EMBL/GenBank/DDBJ databases">
        <title>Fifty Aureobasidium pullulans genomes reveal a recombining polyextremotolerant generalist.</title>
        <authorList>
            <person name="Gostincar C."/>
            <person name="Turk M."/>
            <person name="Zajc J."/>
            <person name="Gunde-Cimerman N."/>
        </authorList>
    </citation>
    <scope>NUCLEOTIDE SEQUENCE [LARGE SCALE GENOMIC DNA]</scope>
    <source>
        <strain evidence="2 3">EXF-10659</strain>
    </source>
</reference>
<evidence type="ECO:0000313" key="3">
    <source>
        <dbReference type="Proteomes" id="UP000308802"/>
    </source>
</evidence>
<dbReference type="PANTHER" id="PTHR10353:SF53">
    <property type="entry name" value="BETA-1,4-GLUCOSIDASE (EUROFUNG)"/>
    <property type="match status" value="1"/>
</dbReference>
<dbReference type="Proteomes" id="UP000308802">
    <property type="component" value="Unassembled WGS sequence"/>
</dbReference>
<organism evidence="2 3">
    <name type="scientific">Aureobasidium pullulans</name>
    <name type="common">Black yeast</name>
    <name type="synonym">Pullularia pullulans</name>
    <dbReference type="NCBI Taxonomy" id="5580"/>
    <lineage>
        <taxon>Eukaryota</taxon>
        <taxon>Fungi</taxon>
        <taxon>Dikarya</taxon>
        <taxon>Ascomycota</taxon>
        <taxon>Pezizomycotina</taxon>
        <taxon>Dothideomycetes</taxon>
        <taxon>Dothideomycetidae</taxon>
        <taxon>Dothideales</taxon>
        <taxon>Saccotheciaceae</taxon>
        <taxon>Aureobasidium</taxon>
    </lineage>
</organism>
<dbReference type="FunFam" id="3.20.20.80:FF:000182">
    <property type="entry name" value="Beta-glucosidase 1A"/>
    <property type="match status" value="1"/>
</dbReference>
<dbReference type="AlphaFoldDB" id="A0A4S8ZVD2"/>